<keyword evidence="8" id="KW-0472">Membrane</keyword>
<evidence type="ECO:0000256" key="1">
    <source>
        <dbReference type="ARBA" id="ARBA00004613"/>
    </source>
</evidence>
<evidence type="ECO:0000313" key="11">
    <source>
        <dbReference type="Proteomes" id="UP001279410"/>
    </source>
</evidence>
<evidence type="ECO:0000256" key="9">
    <source>
        <dbReference type="SAM" id="SignalP"/>
    </source>
</evidence>
<evidence type="ECO:0000256" key="7">
    <source>
        <dbReference type="SAM" id="MobiDB-lite"/>
    </source>
</evidence>
<keyword evidence="3" id="KW-0964">Secreted</keyword>
<dbReference type="Proteomes" id="UP001279410">
    <property type="component" value="Unassembled WGS sequence"/>
</dbReference>
<keyword evidence="6" id="KW-0340">Growth factor binding</keyword>
<dbReference type="GO" id="GO:0007267">
    <property type="term" value="P:cell-cell signaling"/>
    <property type="evidence" value="ECO:0007669"/>
    <property type="project" value="TreeGrafter"/>
</dbReference>
<protein>
    <submittedName>
        <fullName evidence="10">Fibroblast growth factor-binding protein 1-like protein</fullName>
    </submittedName>
</protein>
<evidence type="ECO:0000256" key="5">
    <source>
        <dbReference type="ARBA" id="ARBA00023157"/>
    </source>
</evidence>
<feature type="chain" id="PRO_5042282176" evidence="9">
    <location>
        <begin position="23"/>
        <end position="443"/>
    </location>
</feature>
<comment type="similarity">
    <text evidence="2">Belongs to the fibroblast growth factor-binding protein family.</text>
</comment>
<feature type="region of interest" description="Disordered" evidence="7">
    <location>
        <begin position="130"/>
        <end position="202"/>
    </location>
</feature>
<dbReference type="EMBL" id="BRZM01000373">
    <property type="protein sequence ID" value="GLD70492.1"/>
    <property type="molecule type" value="Genomic_DNA"/>
</dbReference>
<gene>
    <name evidence="10" type="ORF">AKAME5_002181000</name>
</gene>
<feature type="compositionally biased region" description="Basic and acidic residues" evidence="7">
    <location>
        <begin position="267"/>
        <end position="279"/>
    </location>
</feature>
<comment type="subcellular location">
    <subcellularLocation>
        <location evidence="1">Secreted</location>
    </subcellularLocation>
</comment>
<comment type="caution">
    <text evidence="10">The sequence shown here is derived from an EMBL/GenBank/DDBJ whole genome shotgun (WGS) entry which is preliminary data.</text>
</comment>
<keyword evidence="4 9" id="KW-0732">Signal</keyword>
<name>A0AAD3NER3_LATJO</name>
<keyword evidence="5" id="KW-1015">Disulfide bond</keyword>
<feature type="compositionally biased region" description="Low complexity" evidence="7">
    <location>
        <begin position="144"/>
        <end position="154"/>
    </location>
</feature>
<keyword evidence="8" id="KW-0812">Transmembrane</keyword>
<accession>A0AAD3NER3</accession>
<dbReference type="AlphaFoldDB" id="A0AAD3NER3"/>
<evidence type="ECO:0000256" key="4">
    <source>
        <dbReference type="ARBA" id="ARBA00022729"/>
    </source>
</evidence>
<proteinExistence type="inferred from homology"/>
<evidence type="ECO:0000256" key="3">
    <source>
        <dbReference type="ARBA" id="ARBA00022525"/>
    </source>
</evidence>
<feature type="transmembrane region" description="Helical" evidence="8">
    <location>
        <begin position="233"/>
        <end position="255"/>
    </location>
</feature>
<dbReference type="PANTHER" id="PTHR15258">
    <property type="entry name" value="FGF BINDING PROTEIN-RELATED"/>
    <property type="match status" value="1"/>
</dbReference>
<feature type="signal peptide" evidence="9">
    <location>
        <begin position="1"/>
        <end position="22"/>
    </location>
</feature>
<keyword evidence="8" id="KW-1133">Transmembrane helix</keyword>
<evidence type="ECO:0000256" key="2">
    <source>
        <dbReference type="ARBA" id="ARBA00008326"/>
    </source>
</evidence>
<evidence type="ECO:0000256" key="6">
    <source>
        <dbReference type="ARBA" id="ARBA00023183"/>
    </source>
</evidence>
<dbReference type="GO" id="GO:0005576">
    <property type="term" value="C:extracellular region"/>
    <property type="evidence" value="ECO:0007669"/>
    <property type="project" value="UniProtKB-SubCell"/>
</dbReference>
<organism evidence="10 11">
    <name type="scientific">Lates japonicus</name>
    <name type="common">Japanese lates</name>
    <dbReference type="NCBI Taxonomy" id="270547"/>
    <lineage>
        <taxon>Eukaryota</taxon>
        <taxon>Metazoa</taxon>
        <taxon>Chordata</taxon>
        <taxon>Craniata</taxon>
        <taxon>Vertebrata</taxon>
        <taxon>Euteleostomi</taxon>
        <taxon>Actinopterygii</taxon>
        <taxon>Neopterygii</taxon>
        <taxon>Teleostei</taxon>
        <taxon>Neoteleostei</taxon>
        <taxon>Acanthomorphata</taxon>
        <taxon>Carangaria</taxon>
        <taxon>Carangaria incertae sedis</taxon>
        <taxon>Centropomidae</taxon>
        <taxon>Lates</taxon>
    </lineage>
</organism>
<keyword evidence="11" id="KW-1185">Reference proteome</keyword>
<dbReference type="Pfam" id="PF06473">
    <property type="entry name" value="FGF-BP1"/>
    <property type="match status" value="3"/>
</dbReference>
<evidence type="ECO:0000256" key="8">
    <source>
        <dbReference type="SAM" id="Phobius"/>
    </source>
</evidence>
<feature type="region of interest" description="Disordered" evidence="7">
    <location>
        <begin position="259"/>
        <end position="286"/>
    </location>
</feature>
<sequence length="443" mass="50156">MWTQASALLLLLFACCLWPAEAQSDGSRRQSIWDDPIKFNTKANDLCTMIITGHGEYTRLRVSCQGNRRSYWCEYVGKPYTCRTYNKHPRHYFVQMMWSLRKLYNACQAPKQIKPFMCRKATNESQMVFSSASFSRPVPEASSRTGARPAAQPAGPQPRPAPTGPDSVRQPSTKSRVPQRVKTTQKPTSQPPQTPPMESTAKRMARQYCWSSQVSGLQSEVYFEKFRVFSPGFMAFFTNITILLVLACISHQLMLGSSQKGHGRKVRGVDRGQHKDRSGVKVGRQPKSVSAQPIKGKLVAKDKSECTWAATGEDLFILSVTCKKGDRSFSCEYAAKPSLCPQYASDVKLYWKQIARALKKQRNLCQDRNALVRAGMCRRAARDAHFRLRNAQRKTTVPYTPPPAPRAVKSCQHGNKKLAEEYCNDSWSSFCTFFFTMVQDYDC</sequence>
<dbReference type="GO" id="GO:0019838">
    <property type="term" value="F:growth factor binding"/>
    <property type="evidence" value="ECO:0007669"/>
    <property type="project" value="UniProtKB-KW"/>
</dbReference>
<evidence type="ECO:0000313" key="10">
    <source>
        <dbReference type="EMBL" id="GLD70492.1"/>
    </source>
</evidence>
<dbReference type="InterPro" id="IPR010510">
    <property type="entry name" value="FGF1-bd"/>
</dbReference>
<dbReference type="PANTHER" id="PTHR15258:SF2">
    <property type="entry name" value="FIBROBLAST GROWTH FACTOR-BINDING PROTEIN 1"/>
    <property type="match status" value="1"/>
</dbReference>
<reference evidence="10" key="1">
    <citation type="submission" date="2022-08" db="EMBL/GenBank/DDBJ databases">
        <title>Genome sequencing of akame (Lates japonicus).</title>
        <authorList>
            <person name="Hashiguchi Y."/>
            <person name="Takahashi H."/>
        </authorList>
    </citation>
    <scope>NUCLEOTIDE SEQUENCE</scope>
    <source>
        <strain evidence="10">Kochi</strain>
    </source>
</reference>